<dbReference type="PANTHER" id="PTHR11601">
    <property type="entry name" value="CYSTEINE DESULFURYLASE FAMILY MEMBER"/>
    <property type="match status" value="1"/>
</dbReference>
<gene>
    <name evidence="4" type="ORF">CIB95_05670</name>
</gene>
<evidence type="ECO:0000313" key="5">
    <source>
        <dbReference type="Proteomes" id="UP000217083"/>
    </source>
</evidence>
<dbReference type="GO" id="GO:0031071">
    <property type="term" value="F:cysteine desulfurase activity"/>
    <property type="evidence" value="ECO:0007669"/>
    <property type="project" value="UniProtKB-EC"/>
</dbReference>
<dbReference type="Gene3D" id="1.10.260.50">
    <property type="match status" value="1"/>
</dbReference>
<dbReference type="InterPro" id="IPR015421">
    <property type="entry name" value="PyrdxlP-dep_Trfase_major"/>
</dbReference>
<dbReference type="PANTHER" id="PTHR11601:SF36">
    <property type="entry name" value="CYSTEINE DESULFURASE NIFS-RELATED"/>
    <property type="match status" value="1"/>
</dbReference>
<evidence type="ECO:0000256" key="1">
    <source>
        <dbReference type="ARBA" id="ARBA00001933"/>
    </source>
</evidence>
<dbReference type="Gene3D" id="3.40.640.10">
    <property type="entry name" value="Type I PLP-dependent aspartate aminotransferase-like (Major domain)"/>
    <property type="match status" value="1"/>
</dbReference>
<dbReference type="EC" id="2.8.1.7" evidence="4"/>
<name>A0A263BWD1_9BACI</name>
<proteinExistence type="predicted"/>
<dbReference type="InterPro" id="IPR015424">
    <property type="entry name" value="PyrdxlP-dep_Trfase"/>
</dbReference>
<dbReference type="NCBIfam" id="NF002806">
    <property type="entry name" value="PRK02948.1"/>
    <property type="match status" value="1"/>
</dbReference>
<keyword evidence="2" id="KW-0663">Pyridoxal phosphate</keyword>
<comment type="caution">
    <text evidence="4">The sequence shown here is derived from an EMBL/GenBank/DDBJ whole genome shotgun (WGS) entry which is preliminary data.</text>
</comment>
<evidence type="ECO:0000313" key="4">
    <source>
        <dbReference type="EMBL" id="OZM58014.1"/>
    </source>
</evidence>
<comment type="cofactor">
    <cofactor evidence="1">
        <name>pyridoxal 5'-phosphate</name>
        <dbReference type="ChEBI" id="CHEBI:597326"/>
    </cofactor>
</comment>
<dbReference type="Pfam" id="PF00266">
    <property type="entry name" value="Aminotran_5"/>
    <property type="match status" value="1"/>
</dbReference>
<dbReference type="SUPFAM" id="SSF53383">
    <property type="entry name" value="PLP-dependent transferases"/>
    <property type="match status" value="1"/>
</dbReference>
<organism evidence="4 5">
    <name type="scientific">Lottiidibacillus patelloidae</name>
    <dbReference type="NCBI Taxonomy" id="2670334"/>
    <lineage>
        <taxon>Bacteria</taxon>
        <taxon>Bacillati</taxon>
        <taxon>Bacillota</taxon>
        <taxon>Bacilli</taxon>
        <taxon>Bacillales</taxon>
        <taxon>Bacillaceae</taxon>
        <taxon>Lottiidibacillus</taxon>
    </lineage>
</organism>
<dbReference type="PIRSF" id="PIRSF005572">
    <property type="entry name" value="NifS"/>
    <property type="match status" value="1"/>
</dbReference>
<keyword evidence="4" id="KW-0808">Transferase</keyword>
<keyword evidence="5" id="KW-1185">Reference proteome</keyword>
<accession>A0A263BWD1</accession>
<dbReference type="EMBL" id="NPIA01000002">
    <property type="protein sequence ID" value="OZM58014.1"/>
    <property type="molecule type" value="Genomic_DNA"/>
</dbReference>
<evidence type="ECO:0000259" key="3">
    <source>
        <dbReference type="Pfam" id="PF00266"/>
    </source>
</evidence>
<dbReference type="InterPro" id="IPR000192">
    <property type="entry name" value="Aminotrans_V_dom"/>
</dbReference>
<dbReference type="Gene3D" id="3.90.1150.10">
    <property type="entry name" value="Aspartate Aminotransferase, domain 1"/>
    <property type="match status" value="1"/>
</dbReference>
<protein>
    <submittedName>
        <fullName evidence="4">Cysteine desulfurase</fullName>
        <ecNumber evidence="4">2.8.1.7</ecNumber>
    </submittedName>
</protein>
<reference evidence="5" key="1">
    <citation type="submission" date="2017-08" db="EMBL/GenBank/DDBJ databases">
        <authorList>
            <person name="Huang Z."/>
        </authorList>
    </citation>
    <scope>NUCLEOTIDE SEQUENCE [LARGE SCALE GENOMIC DNA]</scope>
    <source>
        <strain evidence="5">SA5d-4</strain>
    </source>
</reference>
<feature type="domain" description="Aminotransferase class V" evidence="3">
    <location>
        <begin position="2"/>
        <end position="365"/>
    </location>
</feature>
<evidence type="ECO:0000256" key="2">
    <source>
        <dbReference type="ARBA" id="ARBA00022898"/>
    </source>
</evidence>
<reference evidence="4 5" key="2">
    <citation type="submission" date="2017-09" db="EMBL/GenBank/DDBJ databases">
        <title>Bacillus patelloidae sp. nov., isolated from the intestinal tract of a marine limpet.</title>
        <authorList>
            <person name="Liu R."/>
            <person name="Dong C."/>
            <person name="Shao Z."/>
        </authorList>
    </citation>
    <scope>NUCLEOTIDE SEQUENCE [LARGE SCALE GENOMIC DNA]</scope>
    <source>
        <strain evidence="4 5">SA5d-4</strain>
    </source>
</reference>
<dbReference type="AlphaFoldDB" id="A0A263BWD1"/>
<sequence>MIYLDYSATTPVSEKALEIFNTVSKEYFGNPQSLHDIGSNANRLLEVCRKELSSMIHGHPNGIYFTSGGTESNILAIRSLLKGSSPEKKHIITSKVEHSSILNTMEALANEGYHITYLPVNCDGEIELERLKKEIKPTTALVCLTHVNSEIGTIQPIKEIGAYLKMVDIPLHVDAVQSFGKVDVNVAEANVASLAISSHKIYGPKGVGACYVNPQIAWKPLLPNTNHEGGFRAGTVNVPGIAAFVTAAGEVIEAMPEEVKRYDLLRKLFIKTVADENKDIKIEEHPSKHKQLPTIIGLRLKGIEGQYVMLECNRQGIAISTGSACQVGLNTPSKTMLALGRSKEEANEFIRISLGRETTEEQIKKVAIVLSDIYDAYYKK</sequence>
<dbReference type="InterPro" id="IPR016454">
    <property type="entry name" value="Cysteine_dSase"/>
</dbReference>
<dbReference type="Proteomes" id="UP000217083">
    <property type="component" value="Unassembled WGS sequence"/>
</dbReference>
<dbReference type="InterPro" id="IPR015422">
    <property type="entry name" value="PyrdxlP-dep_Trfase_small"/>
</dbReference>